<evidence type="ECO:0000313" key="9">
    <source>
        <dbReference type="Proteomes" id="UP000006443"/>
    </source>
</evidence>
<evidence type="ECO:0000259" key="7">
    <source>
        <dbReference type="PROSITE" id="PS51849"/>
    </source>
</evidence>
<dbReference type="Pfam" id="PF23750">
    <property type="entry name" value="RsgI_M"/>
    <property type="match status" value="1"/>
</dbReference>
<dbReference type="EMBL" id="ACJM01000023">
    <property type="protein sequence ID" value="EEG76191.1"/>
    <property type="molecule type" value="Genomic_DNA"/>
</dbReference>
<accession>C0GKE8</accession>
<dbReference type="InterPro" id="IPR055431">
    <property type="entry name" value="RsgI_M"/>
</dbReference>
<keyword evidence="4" id="KW-1133">Transmembrane helix</keyword>
<keyword evidence="5" id="KW-0472">Membrane</keyword>
<dbReference type="Pfam" id="PF12791">
    <property type="entry name" value="RsgI_N"/>
    <property type="match status" value="1"/>
</dbReference>
<dbReference type="InterPro" id="IPR024449">
    <property type="entry name" value="Anti-sigma_RsgI_N"/>
</dbReference>
<protein>
    <recommendedName>
        <fullName evidence="7">RsgI N-terminal anti-sigma domain-containing protein</fullName>
    </recommendedName>
</protein>
<dbReference type="OrthoDB" id="9800626at2"/>
<dbReference type="Proteomes" id="UP000006443">
    <property type="component" value="Unassembled WGS sequence"/>
</dbReference>
<comment type="caution">
    <text evidence="8">The sequence shown here is derived from an EMBL/GenBank/DDBJ whole genome shotgun (WGS) entry which is preliminary data.</text>
</comment>
<dbReference type="GO" id="GO:0005886">
    <property type="term" value="C:plasma membrane"/>
    <property type="evidence" value="ECO:0007669"/>
    <property type="project" value="UniProtKB-SubCell"/>
</dbReference>
<comment type="subcellular location">
    <subcellularLocation>
        <location evidence="1">Cell membrane</location>
        <topology evidence="1">Single-pass membrane protein</topology>
    </subcellularLocation>
</comment>
<keyword evidence="2" id="KW-1003">Cell membrane</keyword>
<name>C0GKE8_DETAL</name>
<feature type="compositionally biased region" description="Basic and acidic residues" evidence="6">
    <location>
        <begin position="255"/>
        <end position="270"/>
    </location>
</feature>
<evidence type="ECO:0000256" key="1">
    <source>
        <dbReference type="ARBA" id="ARBA00004162"/>
    </source>
</evidence>
<feature type="domain" description="RsgI N-terminal anti-sigma" evidence="7">
    <location>
        <begin position="3"/>
        <end position="50"/>
    </location>
</feature>
<sequence>MTTRGIVMEVKKNKVTVLTPDGRFCTVPRHGRVQVGQEYSYTRSLRLWYAAAAVLVLLLFSALIPFTQTPEVMAYVSVDINPSLELGISPKLEVVTVEAANSAAADLLAGIKLKGLSLEDGLGVLFAAVETQAYFTTDSPGIVLAASAASDTEPDLTQLQAELEQATEKYVSQSASPVEMAVVTANHQVREEARARGLSVGKYAVLLEAEANKLNLEAADLQEKGIGRALLDAEAHPGKILREINRKKNIPPGQAERDPEEHPGQGRGPKETPPGLEGREDDLPSRGRSSDIPPGQQINETEDKDKDNDTPPGNAYGRDKRDF</sequence>
<dbReference type="AlphaFoldDB" id="C0GKE8"/>
<dbReference type="PROSITE" id="PS51849">
    <property type="entry name" value="RSGI_N"/>
    <property type="match status" value="1"/>
</dbReference>
<dbReference type="RefSeq" id="WP_008518870.1">
    <property type="nucleotide sequence ID" value="NZ_ACJM01000023.1"/>
</dbReference>
<evidence type="ECO:0000256" key="5">
    <source>
        <dbReference type="ARBA" id="ARBA00023136"/>
    </source>
</evidence>
<feature type="compositionally biased region" description="Basic and acidic residues" evidence="6">
    <location>
        <begin position="277"/>
        <end position="289"/>
    </location>
</feature>
<proteinExistence type="predicted"/>
<organism evidence="8 9">
    <name type="scientific">Dethiobacter alkaliphilus AHT 1</name>
    <dbReference type="NCBI Taxonomy" id="555088"/>
    <lineage>
        <taxon>Bacteria</taxon>
        <taxon>Bacillati</taxon>
        <taxon>Bacillota</taxon>
        <taxon>Dethiobacteria</taxon>
        <taxon>Dethiobacterales</taxon>
        <taxon>Dethiobacteraceae</taxon>
        <taxon>Dethiobacter</taxon>
    </lineage>
</organism>
<evidence type="ECO:0000256" key="2">
    <source>
        <dbReference type="ARBA" id="ARBA00022475"/>
    </source>
</evidence>
<gene>
    <name evidence="8" type="ORF">DealDRAFT_2957</name>
</gene>
<dbReference type="eggNOG" id="ENOG50324N6">
    <property type="taxonomic scope" value="Bacteria"/>
</dbReference>
<evidence type="ECO:0000256" key="4">
    <source>
        <dbReference type="ARBA" id="ARBA00022989"/>
    </source>
</evidence>
<keyword evidence="9" id="KW-1185">Reference proteome</keyword>
<evidence type="ECO:0000256" key="6">
    <source>
        <dbReference type="SAM" id="MobiDB-lite"/>
    </source>
</evidence>
<evidence type="ECO:0000313" key="8">
    <source>
        <dbReference type="EMBL" id="EEG76191.1"/>
    </source>
</evidence>
<dbReference type="STRING" id="555088.DealDRAFT_2957"/>
<keyword evidence="3" id="KW-0812">Transmembrane</keyword>
<feature type="region of interest" description="Disordered" evidence="6">
    <location>
        <begin position="242"/>
        <end position="323"/>
    </location>
</feature>
<reference evidence="8 9" key="1">
    <citation type="submission" date="2009-02" db="EMBL/GenBank/DDBJ databases">
        <title>Sequencing of the draft genome and assembly of Dethiobacter alkaliphilus AHT 1.</title>
        <authorList>
            <consortium name="US DOE Joint Genome Institute (JGI-PGF)"/>
            <person name="Lucas S."/>
            <person name="Copeland A."/>
            <person name="Lapidus A."/>
            <person name="Glavina del Rio T."/>
            <person name="Dalin E."/>
            <person name="Tice H."/>
            <person name="Bruce D."/>
            <person name="Goodwin L."/>
            <person name="Pitluck S."/>
            <person name="Larimer F."/>
            <person name="Land M.L."/>
            <person name="Hauser L."/>
            <person name="Muyzer G."/>
        </authorList>
    </citation>
    <scope>NUCLEOTIDE SEQUENCE [LARGE SCALE GENOMIC DNA]</scope>
    <source>
        <strain evidence="8 9">AHT 1</strain>
    </source>
</reference>
<evidence type="ECO:0000256" key="3">
    <source>
        <dbReference type="ARBA" id="ARBA00022692"/>
    </source>
</evidence>